<feature type="domain" description="GST N-terminal" evidence="2">
    <location>
        <begin position="13"/>
        <end position="79"/>
    </location>
</feature>
<dbReference type="CDD" id="cd00570">
    <property type="entry name" value="GST_N_family"/>
    <property type="match status" value="1"/>
</dbReference>
<dbReference type="InterPro" id="IPR036249">
    <property type="entry name" value="Thioredoxin-like_sf"/>
</dbReference>
<proteinExistence type="predicted"/>
<sequence>MSSPQALLIGEAFSPWTQKARWALQVCAVDFAYREYTPTLSEPWLRWRMRQWTGTVSVPVLLAGSEVIRGSWDIARFAAASAGDDRLGDFDAIAPWNELSEAALAEARSRVVSCVLADPNALDEASASVLPQPLRQPLRFVARDAARRLDRKYRHLLVPGSLRIAMERTRAGLQASGCDYLLGSFSYADITMAVVLEGIAPAAKIKPPLGPATRRCWSDAALATEFEDLLRWRERLVASHSHPGSGRHAIPEALHPVQKGGRAR</sequence>
<accession>A0ABX7RFN0</accession>
<name>A0ABX7RFN0_9GAMM</name>
<protein>
    <submittedName>
        <fullName evidence="3">Glutathione S-transferase domain-containing protein</fullName>
    </submittedName>
</protein>
<evidence type="ECO:0000313" key="4">
    <source>
        <dbReference type="Proteomes" id="UP000663400"/>
    </source>
</evidence>
<organism evidence="3 4">
    <name type="scientific">Lysobacter arenosi</name>
    <dbReference type="NCBI Taxonomy" id="2795387"/>
    <lineage>
        <taxon>Bacteria</taxon>
        <taxon>Pseudomonadati</taxon>
        <taxon>Pseudomonadota</taxon>
        <taxon>Gammaproteobacteria</taxon>
        <taxon>Lysobacterales</taxon>
        <taxon>Lysobacteraceae</taxon>
        <taxon>Lysobacter</taxon>
    </lineage>
</organism>
<dbReference type="Proteomes" id="UP000663400">
    <property type="component" value="Chromosome"/>
</dbReference>
<feature type="region of interest" description="Disordered" evidence="1">
    <location>
        <begin position="241"/>
        <end position="264"/>
    </location>
</feature>
<evidence type="ECO:0000313" key="3">
    <source>
        <dbReference type="EMBL" id="QSX75764.1"/>
    </source>
</evidence>
<dbReference type="InterPro" id="IPR004045">
    <property type="entry name" value="Glutathione_S-Trfase_N"/>
</dbReference>
<dbReference type="Pfam" id="PF13409">
    <property type="entry name" value="GST_N_2"/>
    <property type="match status" value="1"/>
</dbReference>
<dbReference type="EMBL" id="CP071517">
    <property type="protein sequence ID" value="QSX75764.1"/>
    <property type="molecule type" value="Genomic_DNA"/>
</dbReference>
<evidence type="ECO:0000256" key="1">
    <source>
        <dbReference type="SAM" id="MobiDB-lite"/>
    </source>
</evidence>
<reference evidence="3 4" key="1">
    <citation type="submission" date="2021-02" db="EMBL/GenBank/DDBJ databases">
        <title>Lysobacter arenosi sp. nov., isolated from soil of gangwondo yeongwol, south Korea.</title>
        <authorList>
            <person name="Kim K.R."/>
            <person name="Kim K.H."/>
            <person name="Jeon C.O."/>
        </authorList>
    </citation>
    <scope>NUCLEOTIDE SEQUENCE [LARGE SCALE GENOMIC DNA]</scope>
    <source>
        <strain evidence="3 4">R7</strain>
    </source>
</reference>
<dbReference type="SUPFAM" id="SSF52833">
    <property type="entry name" value="Thioredoxin-like"/>
    <property type="match status" value="1"/>
</dbReference>
<keyword evidence="4" id="KW-1185">Reference proteome</keyword>
<dbReference type="Gene3D" id="3.40.30.10">
    <property type="entry name" value="Glutaredoxin"/>
    <property type="match status" value="1"/>
</dbReference>
<evidence type="ECO:0000259" key="2">
    <source>
        <dbReference type="Pfam" id="PF13409"/>
    </source>
</evidence>
<dbReference type="RefSeq" id="WP_200605122.1">
    <property type="nucleotide sequence ID" value="NZ_CP071517.1"/>
</dbReference>
<gene>
    <name evidence="3" type="ORF">HIV01_004360</name>
</gene>